<dbReference type="KEGG" id="haby:HLVA_03690"/>
<dbReference type="FunFam" id="3.30.70.1230:FF:000016">
    <property type="entry name" value="Adenylate/guanylate cyclase domain-containing protein"/>
    <property type="match status" value="1"/>
</dbReference>
<dbReference type="CDD" id="cd07302">
    <property type="entry name" value="CHD"/>
    <property type="match status" value="1"/>
</dbReference>
<dbReference type="PROSITE" id="PS50125">
    <property type="entry name" value="GUANYLATE_CYCLASE_2"/>
    <property type="match status" value="1"/>
</dbReference>
<dbReference type="SMART" id="SM00028">
    <property type="entry name" value="TPR"/>
    <property type="match status" value="1"/>
</dbReference>
<comment type="similarity">
    <text evidence="2">Belongs to the adenylyl cyclase class-3 family.</text>
</comment>
<dbReference type="InterPro" id="IPR029787">
    <property type="entry name" value="Nucleotide_cyclase"/>
</dbReference>
<dbReference type="InterPro" id="IPR011990">
    <property type="entry name" value="TPR-like_helical_dom_sf"/>
</dbReference>
<evidence type="ECO:0000259" key="11">
    <source>
        <dbReference type="PROSITE" id="PS50125"/>
    </source>
</evidence>
<dbReference type="GO" id="GO:0004016">
    <property type="term" value="F:adenylate cyclase activity"/>
    <property type="evidence" value="ECO:0007669"/>
    <property type="project" value="UniProtKB-ARBA"/>
</dbReference>
<dbReference type="Pfam" id="PF07719">
    <property type="entry name" value="TPR_2"/>
    <property type="match status" value="1"/>
</dbReference>
<evidence type="ECO:0000256" key="1">
    <source>
        <dbReference type="ARBA" id="ARBA00004196"/>
    </source>
</evidence>
<keyword evidence="7 10" id="KW-1133">Transmembrane helix</keyword>
<dbReference type="Gene3D" id="3.30.70.1230">
    <property type="entry name" value="Nucleotide cyclase"/>
    <property type="match status" value="1"/>
</dbReference>
<keyword evidence="5" id="KW-0677">Repeat</keyword>
<evidence type="ECO:0000256" key="8">
    <source>
        <dbReference type="ARBA" id="ARBA00023136"/>
    </source>
</evidence>
<gene>
    <name evidence="12" type="ORF">HLVA_03690</name>
</gene>
<evidence type="ECO:0000313" key="12">
    <source>
        <dbReference type="EMBL" id="BDU49800.1"/>
    </source>
</evidence>
<dbReference type="PANTHER" id="PTHR43081">
    <property type="entry name" value="ADENYLATE CYCLASE, TERMINAL-DIFFERENTIATION SPECIFIC-RELATED"/>
    <property type="match status" value="1"/>
</dbReference>
<dbReference type="InterPro" id="IPR019734">
    <property type="entry name" value="TPR_rpt"/>
</dbReference>
<dbReference type="InterPro" id="IPR007890">
    <property type="entry name" value="CHASE2"/>
</dbReference>
<feature type="transmembrane region" description="Helical" evidence="10">
    <location>
        <begin position="7"/>
        <end position="24"/>
    </location>
</feature>
<feature type="transmembrane region" description="Helical" evidence="10">
    <location>
        <begin position="399"/>
        <end position="417"/>
    </location>
</feature>
<evidence type="ECO:0000256" key="3">
    <source>
        <dbReference type="ARBA" id="ARBA00022475"/>
    </source>
</evidence>
<dbReference type="SMART" id="SM01080">
    <property type="entry name" value="CHASE2"/>
    <property type="match status" value="1"/>
</dbReference>
<dbReference type="SMART" id="SM00044">
    <property type="entry name" value="CYCc"/>
    <property type="match status" value="1"/>
</dbReference>
<dbReference type="RefSeq" id="WP_307904744.1">
    <property type="nucleotide sequence ID" value="NZ_AP027059.1"/>
</dbReference>
<keyword evidence="13" id="KW-1185">Reference proteome</keyword>
<dbReference type="SUPFAM" id="SSF55073">
    <property type="entry name" value="Nucleotide cyclase"/>
    <property type="match status" value="1"/>
</dbReference>
<comment type="subcellular location">
    <subcellularLocation>
        <location evidence="1">Cell envelope</location>
    </subcellularLocation>
</comment>
<evidence type="ECO:0000256" key="6">
    <source>
        <dbReference type="ARBA" id="ARBA00022803"/>
    </source>
</evidence>
<sequence length="772" mass="88486">MFRKKTFLLGIFLTFLVTIIFFMYSNLKINLFEIFELKTVDLRYKIRGTEKKDLGVIIIGIDEKSLDKIGKWPWKRSIHGELVKKLNEDGVKSIAFDVSFTESSTSKELLDYKLNLKKIILNGYKNGDIKKKTALSLAKELNKLKLDEDYLFAKALKKAGNVSIGTYNILNEKDVKLSKEVLDNKVYIFNRYVNVPGLAEQLKEVGRTGKRSFEPFSVYKVIPPIKLIGTFCYGVAPYEIGRPDPDGVFRSIPMATYEKYTGLYFPPLYLLAYLNANKYTMDKNVVLDIKNNRLKIYKNAAQLSGLEKSIPLNKDGYQRLNYYGKGHTFEYVSYIDVLNGNVSKDKLKDKIALVGYTDTAKGLYDLRATPFDPNTPGVEIHATAIQNLIDNKYLVRWEVGEHTILILIFGLLITMSLSMKKANFKTTNFMALGIITGYIAMAQILFNNGIWIEIFYPTMSYITIYLSLLILNYVNEELEKKRVKNAFRHYTPPALIDELLKNPDKLKLGGERKILTAFFSDIQGFTSISEGMGPEELVEFLNEYLSYMTDIILNDNGMVDKYEGDAIMAVFGAPVYIEDHALRACYAALEYQKKLDELREKWSGRGLPPIYARIGINTGEMIVGNMGSQDRFDYTVIGDNVNLASRLEGANKQYGTYIMISSDTYREVKDYVEVRELDIIRVKGKNKPVDVYELICKKGELTEQKKGVLKYFLKGLVYYRAQEWEEAINSFEKVLEIDKNDSPAKVYIKRCEIFQKNSPEENWDGVYTFTTK</sequence>
<feature type="domain" description="Guanylate cyclase" evidence="11">
    <location>
        <begin position="516"/>
        <end position="648"/>
    </location>
</feature>
<feature type="transmembrane region" description="Helical" evidence="10">
    <location>
        <begin position="454"/>
        <end position="474"/>
    </location>
</feature>
<keyword evidence="8 10" id="KW-0472">Membrane</keyword>
<evidence type="ECO:0000256" key="9">
    <source>
        <dbReference type="PROSITE-ProRule" id="PRU00339"/>
    </source>
</evidence>
<feature type="transmembrane region" description="Helical" evidence="10">
    <location>
        <begin position="429"/>
        <end position="448"/>
    </location>
</feature>
<reference evidence="12 13" key="1">
    <citation type="submission" date="2022-11" db="EMBL/GenBank/DDBJ databases">
        <title>Haliovirga abyssi gen. nov., sp. nov., a mesophilic fermentative bacterium isolated from the Iheya North hydrothermal field and the proposal of Haliovirgaceae fam. nov.</title>
        <authorList>
            <person name="Miyazaki U."/>
            <person name="Tame A."/>
            <person name="Miyazaki J."/>
            <person name="Takai K."/>
            <person name="Sawayama S."/>
            <person name="Kitajima M."/>
            <person name="Okamoto A."/>
            <person name="Nakagawa S."/>
        </authorList>
    </citation>
    <scope>NUCLEOTIDE SEQUENCE [LARGE SCALE GENOMIC DNA]</scope>
    <source>
        <strain evidence="12 13">IC12</strain>
    </source>
</reference>
<dbReference type="SUPFAM" id="SSF48452">
    <property type="entry name" value="TPR-like"/>
    <property type="match status" value="1"/>
</dbReference>
<proteinExistence type="inferred from homology"/>
<protein>
    <submittedName>
        <fullName evidence="12">Adenylate/guanylate cyclase domain-containing protein</fullName>
    </submittedName>
</protein>
<accession>A0AAU9E0F6</accession>
<dbReference type="Pfam" id="PF00211">
    <property type="entry name" value="Guanylate_cyc"/>
    <property type="match status" value="1"/>
</dbReference>
<dbReference type="GO" id="GO:0006171">
    <property type="term" value="P:cAMP biosynthetic process"/>
    <property type="evidence" value="ECO:0007669"/>
    <property type="project" value="TreeGrafter"/>
</dbReference>
<dbReference type="EMBL" id="AP027059">
    <property type="protein sequence ID" value="BDU49800.1"/>
    <property type="molecule type" value="Genomic_DNA"/>
</dbReference>
<dbReference type="Pfam" id="PF05226">
    <property type="entry name" value="CHASE2"/>
    <property type="match status" value="1"/>
</dbReference>
<dbReference type="InterPro" id="IPR013105">
    <property type="entry name" value="TPR_2"/>
</dbReference>
<dbReference type="Gene3D" id="1.25.40.10">
    <property type="entry name" value="Tetratricopeptide repeat domain"/>
    <property type="match status" value="1"/>
</dbReference>
<dbReference type="InterPro" id="IPR050697">
    <property type="entry name" value="Adenylyl/Guanylyl_Cyclase_3/4"/>
</dbReference>
<organism evidence="12 13">
    <name type="scientific">Haliovirga abyssi</name>
    <dbReference type="NCBI Taxonomy" id="2996794"/>
    <lineage>
        <taxon>Bacteria</taxon>
        <taxon>Fusobacteriati</taxon>
        <taxon>Fusobacteriota</taxon>
        <taxon>Fusobacteriia</taxon>
        <taxon>Fusobacteriales</taxon>
        <taxon>Haliovirgaceae</taxon>
        <taxon>Haliovirga</taxon>
    </lineage>
</organism>
<dbReference type="PROSITE" id="PS50005">
    <property type="entry name" value="TPR"/>
    <property type="match status" value="1"/>
</dbReference>
<dbReference type="InterPro" id="IPR001054">
    <property type="entry name" value="A/G_cyclase"/>
</dbReference>
<keyword evidence="4 10" id="KW-0812">Transmembrane</keyword>
<evidence type="ECO:0000256" key="4">
    <source>
        <dbReference type="ARBA" id="ARBA00022692"/>
    </source>
</evidence>
<evidence type="ECO:0000256" key="2">
    <source>
        <dbReference type="ARBA" id="ARBA00005381"/>
    </source>
</evidence>
<dbReference type="GO" id="GO:0030313">
    <property type="term" value="C:cell envelope"/>
    <property type="evidence" value="ECO:0007669"/>
    <property type="project" value="UniProtKB-SubCell"/>
</dbReference>
<keyword evidence="6 9" id="KW-0802">TPR repeat</keyword>
<dbReference type="GO" id="GO:0035556">
    <property type="term" value="P:intracellular signal transduction"/>
    <property type="evidence" value="ECO:0007669"/>
    <property type="project" value="InterPro"/>
</dbReference>
<evidence type="ECO:0000256" key="5">
    <source>
        <dbReference type="ARBA" id="ARBA00022737"/>
    </source>
</evidence>
<keyword evidence="3" id="KW-1003">Cell membrane</keyword>
<dbReference type="AlphaFoldDB" id="A0AAU9E0F6"/>
<feature type="repeat" description="TPR" evidence="9">
    <location>
        <begin position="708"/>
        <end position="741"/>
    </location>
</feature>
<name>A0AAU9E0F6_9FUSO</name>
<dbReference type="Proteomes" id="UP001321582">
    <property type="component" value="Chromosome"/>
</dbReference>
<evidence type="ECO:0000256" key="10">
    <source>
        <dbReference type="SAM" id="Phobius"/>
    </source>
</evidence>
<evidence type="ECO:0000313" key="13">
    <source>
        <dbReference type="Proteomes" id="UP001321582"/>
    </source>
</evidence>
<dbReference type="PANTHER" id="PTHR43081:SF1">
    <property type="entry name" value="ADENYLATE CYCLASE, TERMINAL-DIFFERENTIATION SPECIFIC"/>
    <property type="match status" value="1"/>
</dbReference>
<evidence type="ECO:0000256" key="7">
    <source>
        <dbReference type="ARBA" id="ARBA00022989"/>
    </source>
</evidence>